<organism evidence="1">
    <name type="scientific">marine sediment metagenome</name>
    <dbReference type="NCBI Taxonomy" id="412755"/>
    <lineage>
        <taxon>unclassified sequences</taxon>
        <taxon>metagenomes</taxon>
        <taxon>ecological metagenomes</taxon>
    </lineage>
</organism>
<dbReference type="EMBL" id="LAZR01056358">
    <property type="protein sequence ID" value="KKK74358.1"/>
    <property type="molecule type" value="Genomic_DNA"/>
</dbReference>
<gene>
    <name evidence="1" type="ORF">LCGC14_2884590</name>
</gene>
<dbReference type="AlphaFoldDB" id="A0A0F8XZD3"/>
<comment type="caution">
    <text evidence="1">The sequence shown here is derived from an EMBL/GenBank/DDBJ whole genome shotgun (WGS) entry which is preliminary data.</text>
</comment>
<accession>A0A0F8XZD3</accession>
<name>A0A0F8XZD3_9ZZZZ</name>
<feature type="non-terminal residue" evidence="1">
    <location>
        <position position="1"/>
    </location>
</feature>
<proteinExistence type="predicted"/>
<evidence type="ECO:0000313" key="1">
    <source>
        <dbReference type="EMBL" id="KKK74358.1"/>
    </source>
</evidence>
<sequence length="109" mass="12408">WKSLVITELDFIRKMVKFGVETFAKLVVTSETQLQDIRWIGKILSNITYTNGQVVGLTIQPAHLEGKELKDKYSISTAHLNNIFYTAAEFLPPESLTLSIQAHKYLKLL</sequence>
<protein>
    <submittedName>
        <fullName evidence="1">Uncharacterized protein</fullName>
    </submittedName>
</protein>
<reference evidence="1" key="1">
    <citation type="journal article" date="2015" name="Nature">
        <title>Complex archaea that bridge the gap between prokaryotes and eukaryotes.</title>
        <authorList>
            <person name="Spang A."/>
            <person name="Saw J.H."/>
            <person name="Jorgensen S.L."/>
            <person name="Zaremba-Niedzwiedzka K."/>
            <person name="Martijn J."/>
            <person name="Lind A.E."/>
            <person name="van Eijk R."/>
            <person name="Schleper C."/>
            <person name="Guy L."/>
            <person name="Ettema T.J."/>
        </authorList>
    </citation>
    <scope>NUCLEOTIDE SEQUENCE</scope>
</reference>